<dbReference type="Gene3D" id="2.60.120.330">
    <property type="entry name" value="B-lactam Antibiotic, Isopenicillin N Synthase, Chain"/>
    <property type="match status" value="1"/>
</dbReference>
<comment type="caution">
    <text evidence="5">The sequence shown here is derived from an EMBL/GenBank/DDBJ whole genome shotgun (WGS) entry which is preliminary data.</text>
</comment>
<proteinExistence type="inferred from homology"/>
<gene>
    <name evidence="5" type="ORF">QJS04_geneDACA002090</name>
</gene>
<dbReference type="PANTHER" id="PTHR47991">
    <property type="entry name" value="OXOGLUTARATE/IRON-DEPENDENT DIOXYGENASE"/>
    <property type="match status" value="1"/>
</dbReference>
<sequence length="256" mass="29086">MEVASEFFEMPIEDRIQHYSDDPNRIVRVLKSSFHERATNNWREAMKISGYPVEKFAHLLPEKPSKFRDVVGRYSTEVTELGRWILKMINEGLGLEEGYFDGEQSGGEQFMVINHYPPCPDPSLTLGLVKHCDQNLMTILLQGKTKGLQVIKDGKWIAVEPIPNALIVNAGHQLEVLSNGRLKSIQHRAVTNSSVARTTVVNFIVPTLDCLISPAPALVGQFEDPIYRPFTWREYLSVFREKDGDPDLVLDAFKFK</sequence>
<dbReference type="GO" id="GO:0046872">
    <property type="term" value="F:metal ion binding"/>
    <property type="evidence" value="ECO:0007669"/>
    <property type="project" value="UniProtKB-KW"/>
</dbReference>
<reference evidence="5" key="1">
    <citation type="journal article" date="2023" name="Nat. Commun.">
        <title>Diploid and tetraploid genomes of Acorus and the evolution of monocots.</title>
        <authorList>
            <person name="Ma L."/>
            <person name="Liu K.W."/>
            <person name="Li Z."/>
            <person name="Hsiao Y.Y."/>
            <person name="Qi Y."/>
            <person name="Fu T."/>
            <person name="Tang G.D."/>
            <person name="Zhang D."/>
            <person name="Sun W.H."/>
            <person name="Liu D.K."/>
            <person name="Li Y."/>
            <person name="Chen G.Z."/>
            <person name="Liu X.D."/>
            <person name="Liao X.Y."/>
            <person name="Jiang Y.T."/>
            <person name="Yu X."/>
            <person name="Hao Y."/>
            <person name="Huang J."/>
            <person name="Zhao X.W."/>
            <person name="Ke S."/>
            <person name="Chen Y.Y."/>
            <person name="Wu W.L."/>
            <person name="Hsu J.L."/>
            <person name="Lin Y.F."/>
            <person name="Huang M.D."/>
            <person name="Li C.Y."/>
            <person name="Huang L."/>
            <person name="Wang Z.W."/>
            <person name="Zhao X."/>
            <person name="Zhong W.Y."/>
            <person name="Peng D.H."/>
            <person name="Ahmad S."/>
            <person name="Lan S."/>
            <person name="Zhang J.S."/>
            <person name="Tsai W.C."/>
            <person name="Van de Peer Y."/>
            <person name="Liu Z.J."/>
        </authorList>
    </citation>
    <scope>NUCLEOTIDE SEQUENCE</scope>
    <source>
        <strain evidence="5">SCP</strain>
    </source>
</reference>
<keyword evidence="3" id="KW-0560">Oxidoreductase</keyword>
<dbReference type="InterPro" id="IPR044861">
    <property type="entry name" value="IPNS-like_FE2OG_OXY"/>
</dbReference>
<dbReference type="EMBL" id="JAUJYN010000011">
    <property type="protein sequence ID" value="KAK1260181.1"/>
    <property type="molecule type" value="Genomic_DNA"/>
</dbReference>
<reference evidence="5" key="2">
    <citation type="submission" date="2023-06" db="EMBL/GenBank/DDBJ databases">
        <authorList>
            <person name="Ma L."/>
            <person name="Liu K.-W."/>
            <person name="Li Z."/>
            <person name="Hsiao Y.-Y."/>
            <person name="Qi Y."/>
            <person name="Fu T."/>
            <person name="Tang G."/>
            <person name="Zhang D."/>
            <person name="Sun W.-H."/>
            <person name="Liu D.-K."/>
            <person name="Li Y."/>
            <person name="Chen G.-Z."/>
            <person name="Liu X.-D."/>
            <person name="Liao X.-Y."/>
            <person name="Jiang Y.-T."/>
            <person name="Yu X."/>
            <person name="Hao Y."/>
            <person name="Huang J."/>
            <person name="Zhao X.-W."/>
            <person name="Ke S."/>
            <person name="Chen Y.-Y."/>
            <person name="Wu W.-L."/>
            <person name="Hsu J.-L."/>
            <person name="Lin Y.-F."/>
            <person name="Huang M.-D."/>
            <person name="Li C.-Y."/>
            <person name="Huang L."/>
            <person name="Wang Z.-W."/>
            <person name="Zhao X."/>
            <person name="Zhong W.-Y."/>
            <person name="Peng D.-H."/>
            <person name="Ahmad S."/>
            <person name="Lan S."/>
            <person name="Zhang J.-S."/>
            <person name="Tsai W.-C."/>
            <person name="Van De Peer Y."/>
            <person name="Liu Z.-J."/>
        </authorList>
    </citation>
    <scope>NUCLEOTIDE SEQUENCE</scope>
    <source>
        <strain evidence="5">SCP</strain>
        <tissue evidence="5">Leaves</tissue>
    </source>
</reference>
<comment type="similarity">
    <text evidence="3">Belongs to the iron/ascorbate-dependent oxidoreductase family.</text>
</comment>
<evidence type="ECO:0000313" key="6">
    <source>
        <dbReference type="Proteomes" id="UP001179952"/>
    </source>
</evidence>
<dbReference type="InterPro" id="IPR027443">
    <property type="entry name" value="IPNS-like_sf"/>
</dbReference>
<feature type="domain" description="Fe2OG dioxygenase" evidence="4">
    <location>
        <begin position="107"/>
        <end position="206"/>
    </location>
</feature>
<dbReference type="InterPro" id="IPR005123">
    <property type="entry name" value="Oxoglu/Fe-dep_dioxygenase_dom"/>
</dbReference>
<dbReference type="Pfam" id="PF03171">
    <property type="entry name" value="2OG-FeII_Oxy"/>
    <property type="match status" value="1"/>
</dbReference>
<dbReference type="Proteomes" id="UP001179952">
    <property type="component" value="Unassembled WGS sequence"/>
</dbReference>
<keyword evidence="2 3" id="KW-0408">Iron</keyword>
<dbReference type="GO" id="GO:0016491">
    <property type="term" value="F:oxidoreductase activity"/>
    <property type="evidence" value="ECO:0007669"/>
    <property type="project" value="UniProtKB-KW"/>
</dbReference>
<accession>A0AAV9A7M1</accession>
<keyword evidence="1 3" id="KW-0479">Metal-binding</keyword>
<evidence type="ECO:0000313" key="5">
    <source>
        <dbReference type="EMBL" id="KAK1260181.1"/>
    </source>
</evidence>
<name>A0AAV9A7M1_ACOGR</name>
<dbReference type="PROSITE" id="PS51471">
    <property type="entry name" value="FE2OG_OXY"/>
    <property type="match status" value="1"/>
</dbReference>
<dbReference type="AlphaFoldDB" id="A0AAV9A7M1"/>
<evidence type="ECO:0000259" key="4">
    <source>
        <dbReference type="PROSITE" id="PS51471"/>
    </source>
</evidence>
<evidence type="ECO:0000256" key="2">
    <source>
        <dbReference type="ARBA" id="ARBA00023004"/>
    </source>
</evidence>
<evidence type="ECO:0000256" key="3">
    <source>
        <dbReference type="RuleBase" id="RU003682"/>
    </source>
</evidence>
<protein>
    <submittedName>
        <fullName evidence="5">2'-deoxymugineic-acid 2'-dioxygenase</fullName>
    </submittedName>
</protein>
<keyword evidence="6" id="KW-1185">Reference proteome</keyword>
<dbReference type="SUPFAM" id="SSF51197">
    <property type="entry name" value="Clavaminate synthase-like"/>
    <property type="match status" value="1"/>
</dbReference>
<dbReference type="InterPro" id="IPR050295">
    <property type="entry name" value="Plant_2OG-oxidoreductases"/>
</dbReference>
<organism evidence="5 6">
    <name type="scientific">Acorus gramineus</name>
    <name type="common">Dwarf sweet flag</name>
    <dbReference type="NCBI Taxonomy" id="55184"/>
    <lineage>
        <taxon>Eukaryota</taxon>
        <taxon>Viridiplantae</taxon>
        <taxon>Streptophyta</taxon>
        <taxon>Embryophyta</taxon>
        <taxon>Tracheophyta</taxon>
        <taxon>Spermatophyta</taxon>
        <taxon>Magnoliopsida</taxon>
        <taxon>Liliopsida</taxon>
        <taxon>Acoraceae</taxon>
        <taxon>Acorus</taxon>
    </lineage>
</organism>
<evidence type="ECO:0000256" key="1">
    <source>
        <dbReference type="ARBA" id="ARBA00022723"/>
    </source>
</evidence>